<evidence type="ECO:0000256" key="8">
    <source>
        <dbReference type="SAM" id="Phobius"/>
    </source>
</evidence>
<evidence type="ECO:0000256" key="6">
    <source>
        <dbReference type="ARBA" id="ARBA00023136"/>
    </source>
</evidence>
<dbReference type="OrthoDB" id="9766407at2"/>
<dbReference type="InterPro" id="IPR038377">
    <property type="entry name" value="Na/Glc_symporter_sf"/>
</dbReference>
<sequence>MELTHNPSLLVFLIIYFGIMLGIGYHYSKKVSDSEDFMLAGRTLGPVVLMGTLMATWVGSGTVTGGDTSIAYSYGIWPAILYGFASLIGVSILFLIAPKIRALGTYTVSEALETKYGTSAKLIASIIIILAFVGIVSYQFTGLGMVLNVTTGISVDMGTTIAAVIIIFLATIGGLMSVAPTDALSAFIIVIGLIVAVPSALGQAGGWENIVTEVPEASFGILGELSIIEFLGYFLPSLFLLLGDQNMYQRLASSKGDKETRLGSIGWAIGLLIIYPLVSVIAFTARVNFPDIDPGQALIATTTIMPTFIGGFLLASITAFIITTGSSYLLSSATNITMDIYRNYINPNATGKQQLFITRVLLVVLGILAYVLTQYFPTILDAQMYAYTVYGAGITPAVLGVFLWGHRVTKQAGISSMICGTIATLIIEFSGVFAYDPVIISVPIAVIVLVVVTLFTKPKDPVVSRGD</sequence>
<evidence type="ECO:0000256" key="2">
    <source>
        <dbReference type="ARBA" id="ARBA00006434"/>
    </source>
</evidence>
<comment type="similarity">
    <text evidence="2 7">Belongs to the sodium:solute symporter (SSF) (TC 2.A.21) family.</text>
</comment>
<feature type="transmembrane region" description="Helical" evidence="8">
    <location>
        <begin position="79"/>
        <end position="97"/>
    </location>
</feature>
<feature type="transmembrane region" description="Helical" evidence="8">
    <location>
        <begin position="297"/>
        <end position="322"/>
    </location>
</feature>
<feature type="transmembrane region" description="Helical" evidence="8">
    <location>
        <begin position="118"/>
        <end position="140"/>
    </location>
</feature>
<dbReference type="PANTHER" id="PTHR48086:SF7">
    <property type="entry name" value="SODIUM-SOLUTE SYMPORTER-RELATED"/>
    <property type="match status" value="1"/>
</dbReference>
<keyword evidence="4 8" id="KW-0812">Transmembrane</keyword>
<keyword evidence="10" id="KW-1185">Reference proteome</keyword>
<dbReference type="PROSITE" id="PS50283">
    <property type="entry name" value="NA_SOLUT_SYMP_3"/>
    <property type="match status" value="1"/>
</dbReference>
<organism evidence="9 10">
    <name type="scientific">Natranaerobius trueperi</name>
    <dbReference type="NCBI Taxonomy" id="759412"/>
    <lineage>
        <taxon>Bacteria</taxon>
        <taxon>Bacillati</taxon>
        <taxon>Bacillota</taxon>
        <taxon>Clostridia</taxon>
        <taxon>Natranaerobiales</taxon>
        <taxon>Natranaerobiaceae</taxon>
        <taxon>Natranaerobius</taxon>
    </lineage>
</organism>
<keyword evidence="3" id="KW-0813">Transport</keyword>
<dbReference type="EMBL" id="NIQC01000019">
    <property type="protein sequence ID" value="OWZ83390.1"/>
    <property type="molecule type" value="Genomic_DNA"/>
</dbReference>
<evidence type="ECO:0000256" key="3">
    <source>
        <dbReference type="ARBA" id="ARBA00022448"/>
    </source>
</evidence>
<name>A0A226BZ29_9FIRM</name>
<comment type="caution">
    <text evidence="9">The sequence shown here is derived from an EMBL/GenBank/DDBJ whole genome shotgun (WGS) entry which is preliminary data.</text>
</comment>
<evidence type="ECO:0000256" key="1">
    <source>
        <dbReference type="ARBA" id="ARBA00004141"/>
    </source>
</evidence>
<gene>
    <name evidence="9" type="ORF">CDO51_08795</name>
</gene>
<keyword evidence="6 8" id="KW-0472">Membrane</keyword>
<dbReference type="GO" id="GO:0005886">
    <property type="term" value="C:plasma membrane"/>
    <property type="evidence" value="ECO:0007669"/>
    <property type="project" value="TreeGrafter"/>
</dbReference>
<dbReference type="InterPro" id="IPR001734">
    <property type="entry name" value="Na/solute_symporter"/>
</dbReference>
<dbReference type="Pfam" id="PF00474">
    <property type="entry name" value="SSF"/>
    <property type="match status" value="1"/>
</dbReference>
<feature type="transmembrane region" description="Helical" evidence="8">
    <location>
        <begin position="264"/>
        <end position="285"/>
    </location>
</feature>
<evidence type="ECO:0000256" key="4">
    <source>
        <dbReference type="ARBA" id="ARBA00022692"/>
    </source>
</evidence>
<feature type="transmembrane region" description="Helical" evidence="8">
    <location>
        <begin position="6"/>
        <end position="27"/>
    </location>
</feature>
<keyword evidence="5 8" id="KW-1133">Transmembrane helix</keyword>
<dbReference type="GO" id="GO:0022857">
    <property type="term" value="F:transmembrane transporter activity"/>
    <property type="evidence" value="ECO:0007669"/>
    <property type="project" value="InterPro"/>
</dbReference>
<evidence type="ECO:0000256" key="7">
    <source>
        <dbReference type="RuleBase" id="RU362091"/>
    </source>
</evidence>
<protein>
    <submittedName>
        <fullName evidence="9">Sodium:proline symporter</fullName>
    </submittedName>
</protein>
<proteinExistence type="inferred from homology"/>
<feature type="transmembrane region" description="Helical" evidence="8">
    <location>
        <begin position="412"/>
        <end position="432"/>
    </location>
</feature>
<dbReference type="RefSeq" id="WP_089023909.1">
    <property type="nucleotide sequence ID" value="NZ_NIQC01000019.1"/>
</dbReference>
<feature type="transmembrane region" description="Helical" evidence="8">
    <location>
        <begin position="219"/>
        <end position="243"/>
    </location>
</feature>
<feature type="transmembrane region" description="Helical" evidence="8">
    <location>
        <begin position="160"/>
        <end position="179"/>
    </location>
</feature>
<dbReference type="CDD" id="cd10322">
    <property type="entry name" value="SLC5sbd"/>
    <property type="match status" value="1"/>
</dbReference>
<dbReference type="PANTHER" id="PTHR48086">
    <property type="entry name" value="SODIUM/PROLINE SYMPORTER-RELATED"/>
    <property type="match status" value="1"/>
</dbReference>
<accession>A0A226BZ29</accession>
<evidence type="ECO:0000313" key="10">
    <source>
        <dbReference type="Proteomes" id="UP000214588"/>
    </source>
</evidence>
<evidence type="ECO:0000256" key="5">
    <source>
        <dbReference type="ARBA" id="ARBA00022989"/>
    </source>
</evidence>
<comment type="subcellular location">
    <subcellularLocation>
        <location evidence="1">Membrane</location>
        <topology evidence="1">Multi-pass membrane protein</topology>
    </subcellularLocation>
</comment>
<feature type="transmembrane region" description="Helical" evidence="8">
    <location>
        <begin position="39"/>
        <end position="59"/>
    </location>
</feature>
<feature type="transmembrane region" description="Helical" evidence="8">
    <location>
        <begin position="186"/>
        <end position="207"/>
    </location>
</feature>
<reference evidence="9 10" key="1">
    <citation type="submission" date="2017-06" db="EMBL/GenBank/DDBJ databases">
        <title>Draft Genome Sequence of Natranaerobius trueperi halophilic, alkalithermophilic bacteria from soda lakes.</title>
        <authorList>
            <person name="Zhao B."/>
        </authorList>
    </citation>
    <scope>NUCLEOTIDE SEQUENCE [LARGE SCALE GENOMIC DNA]</scope>
    <source>
        <strain evidence="9 10">DSM 18760</strain>
    </source>
</reference>
<feature type="transmembrane region" description="Helical" evidence="8">
    <location>
        <begin position="438"/>
        <end position="456"/>
    </location>
</feature>
<evidence type="ECO:0000313" key="9">
    <source>
        <dbReference type="EMBL" id="OWZ83390.1"/>
    </source>
</evidence>
<feature type="transmembrane region" description="Helical" evidence="8">
    <location>
        <begin position="355"/>
        <end position="372"/>
    </location>
</feature>
<dbReference type="AlphaFoldDB" id="A0A226BZ29"/>
<dbReference type="InterPro" id="IPR050277">
    <property type="entry name" value="Sodium:Solute_Symporter"/>
</dbReference>
<dbReference type="Proteomes" id="UP000214588">
    <property type="component" value="Unassembled WGS sequence"/>
</dbReference>
<dbReference type="Gene3D" id="1.20.1730.10">
    <property type="entry name" value="Sodium/glucose cotransporter"/>
    <property type="match status" value="1"/>
</dbReference>
<feature type="transmembrane region" description="Helical" evidence="8">
    <location>
        <begin position="384"/>
        <end position="405"/>
    </location>
</feature>